<evidence type="ECO:0000313" key="2">
    <source>
        <dbReference type="EMBL" id="KAL1896589.1"/>
    </source>
</evidence>
<dbReference type="EMBL" id="JAWCUI010000022">
    <property type="protein sequence ID" value="KAL1896589.1"/>
    <property type="molecule type" value="Genomic_DNA"/>
</dbReference>
<organism evidence="2 3">
    <name type="scientific">Sporothrix stenoceras</name>
    <dbReference type="NCBI Taxonomy" id="5173"/>
    <lineage>
        <taxon>Eukaryota</taxon>
        <taxon>Fungi</taxon>
        <taxon>Dikarya</taxon>
        <taxon>Ascomycota</taxon>
        <taxon>Pezizomycotina</taxon>
        <taxon>Sordariomycetes</taxon>
        <taxon>Sordariomycetidae</taxon>
        <taxon>Ophiostomatales</taxon>
        <taxon>Ophiostomataceae</taxon>
        <taxon>Sporothrix</taxon>
    </lineage>
</organism>
<dbReference type="Proteomes" id="UP001583186">
    <property type="component" value="Unassembled WGS sequence"/>
</dbReference>
<reference evidence="2 3" key="1">
    <citation type="journal article" date="2024" name="IMA Fungus">
        <title>IMA Genome - F19 : A genome assembly and annotation guide to empower mycologists, including annotated draft genome sequences of Ceratocystis pirilliformis, Diaporthe australafricana, Fusarium ophioides, Paecilomyces lecythidis, and Sporothrix stenoceras.</title>
        <authorList>
            <person name="Aylward J."/>
            <person name="Wilson A.M."/>
            <person name="Visagie C.M."/>
            <person name="Spraker J."/>
            <person name="Barnes I."/>
            <person name="Buitendag C."/>
            <person name="Ceriani C."/>
            <person name="Del Mar Angel L."/>
            <person name="du Plessis D."/>
            <person name="Fuchs T."/>
            <person name="Gasser K."/>
            <person name="Kramer D."/>
            <person name="Li W."/>
            <person name="Munsamy K."/>
            <person name="Piso A."/>
            <person name="Price J.L."/>
            <person name="Sonnekus B."/>
            <person name="Thomas C."/>
            <person name="van der Nest A."/>
            <person name="van Dijk A."/>
            <person name="van Heerden A."/>
            <person name="van Vuuren N."/>
            <person name="Yilmaz N."/>
            <person name="Duong T.A."/>
            <person name="van der Merwe N.A."/>
            <person name="Wingfield M.J."/>
            <person name="Wingfield B.D."/>
        </authorList>
    </citation>
    <scope>NUCLEOTIDE SEQUENCE [LARGE SCALE GENOMIC DNA]</scope>
    <source>
        <strain evidence="2 3">CMW 5346</strain>
    </source>
</reference>
<protein>
    <submittedName>
        <fullName evidence="2">Uncharacterized protein</fullName>
    </submittedName>
</protein>
<sequence>MPSFMSSAISTITFSSVGSTSEDGYNFVNSREFRNRLNSNSEYDNTAFARIYDYYTRVRDYEVHMQGIRDLNTKIKAGPPRDLSRAERCQYTVDLHNQKAEEVDLHRYYRRARQGKKVQEIPAAARDVRIDVFSTQSYGPEVWGDEPRPVWSKGSLDMKDFRNDQKTQCIDIYGRYFDSMEGIVPEAMAPVVEPEVFFTNESELVDADPSADPHDSHASTDAPTAEAIHREHQQAIAEQEREEICEAIDSLLEDRYGEPYAGVQELEGRRNWLRNEDWEELPLWF</sequence>
<comment type="caution">
    <text evidence="2">The sequence shown here is derived from an EMBL/GenBank/DDBJ whole genome shotgun (WGS) entry which is preliminary data.</text>
</comment>
<gene>
    <name evidence="2" type="ORF">Sste5346_004623</name>
</gene>
<evidence type="ECO:0000313" key="3">
    <source>
        <dbReference type="Proteomes" id="UP001583186"/>
    </source>
</evidence>
<accession>A0ABR3Z7J3</accession>
<keyword evidence="3" id="KW-1185">Reference proteome</keyword>
<evidence type="ECO:0000256" key="1">
    <source>
        <dbReference type="SAM" id="MobiDB-lite"/>
    </source>
</evidence>
<feature type="region of interest" description="Disordered" evidence="1">
    <location>
        <begin position="205"/>
        <end position="228"/>
    </location>
</feature>
<proteinExistence type="predicted"/>
<name>A0ABR3Z7J3_9PEZI</name>